<dbReference type="PROSITE" id="PS50977">
    <property type="entry name" value="HTH_TETR_2"/>
    <property type="match status" value="1"/>
</dbReference>
<dbReference type="Pfam" id="PF16859">
    <property type="entry name" value="TetR_C_11"/>
    <property type="match status" value="1"/>
</dbReference>
<proteinExistence type="predicted"/>
<comment type="caution">
    <text evidence="6">The sequence shown here is derived from an EMBL/GenBank/DDBJ whole genome shotgun (WGS) entry which is preliminary data.</text>
</comment>
<dbReference type="SUPFAM" id="SSF48498">
    <property type="entry name" value="Tetracyclin repressor-like, C-terminal domain"/>
    <property type="match status" value="1"/>
</dbReference>
<dbReference type="InterPro" id="IPR009057">
    <property type="entry name" value="Homeodomain-like_sf"/>
</dbReference>
<dbReference type="InterPro" id="IPR050109">
    <property type="entry name" value="HTH-type_TetR-like_transc_reg"/>
</dbReference>
<keyword evidence="3" id="KW-0804">Transcription</keyword>
<accession>A0A4R6KEE1</accession>
<evidence type="ECO:0000256" key="4">
    <source>
        <dbReference type="PROSITE-ProRule" id="PRU00335"/>
    </source>
</evidence>
<organism evidence="6 7">
    <name type="scientific">Kribbella caucasensis</name>
    <dbReference type="NCBI Taxonomy" id="2512215"/>
    <lineage>
        <taxon>Bacteria</taxon>
        <taxon>Bacillati</taxon>
        <taxon>Actinomycetota</taxon>
        <taxon>Actinomycetes</taxon>
        <taxon>Propionibacteriales</taxon>
        <taxon>Kribbellaceae</taxon>
        <taxon>Kribbella</taxon>
    </lineage>
</organism>
<keyword evidence="2 4" id="KW-0238">DNA-binding</keyword>
<dbReference type="GO" id="GO:0000976">
    <property type="term" value="F:transcription cis-regulatory region binding"/>
    <property type="evidence" value="ECO:0007669"/>
    <property type="project" value="TreeGrafter"/>
</dbReference>
<dbReference type="RefSeq" id="WP_133802210.1">
    <property type="nucleotide sequence ID" value="NZ_SNWQ01000011.1"/>
</dbReference>
<evidence type="ECO:0000256" key="1">
    <source>
        <dbReference type="ARBA" id="ARBA00023015"/>
    </source>
</evidence>
<dbReference type="Pfam" id="PF00440">
    <property type="entry name" value="TetR_N"/>
    <property type="match status" value="1"/>
</dbReference>
<sequence length="208" mass="23085">MNSPDQRRRSDRAHTAILTAAAESVSEIGYAKTTIEGIAARAGVGKQTIYRWWSSKGAVVLDALLTEHTVDEWPDTGELETDLRLVLRATAAEFADAPISATFRALLLDMQHDPALRESVMTRMLGPQLEATKRRLVSAQKGGQVDADLDLDVAVEVLFGPIYHRWILQTHPFDQTYADAITDLAIRALRPTGKAGRRRRTTPDRRTP</sequence>
<dbReference type="InterPro" id="IPR011075">
    <property type="entry name" value="TetR_C"/>
</dbReference>
<dbReference type="Proteomes" id="UP000295388">
    <property type="component" value="Unassembled WGS sequence"/>
</dbReference>
<dbReference type="Gene3D" id="1.10.357.10">
    <property type="entry name" value="Tetracycline Repressor, domain 2"/>
    <property type="match status" value="1"/>
</dbReference>
<dbReference type="OrthoDB" id="9796019at2"/>
<feature type="domain" description="HTH tetR-type" evidence="5">
    <location>
        <begin position="11"/>
        <end position="71"/>
    </location>
</feature>
<dbReference type="InterPro" id="IPR001647">
    <property type="entry name" value="HTH_TetR"/>
</dbReference>
<dbReference type="SUPFAM" id="SSF46689">
    <property type="entry name" value="Homeodomain-like"/>
    <property type="match status" value="1"/>
</dbReference>
<dbReference type="PANTHER" id="PTHR30055:SF148">
    <property type="entry name" value="TETR-FAMILY TRANSCRIPTIONAL REGULATOR"/>
    <property type="match status" value="1"/>
</dbReference>
<dbReference type="AlphaFoldDB" id="A0A4R6KEE1"/>
<dbReference type="PANTHER" id="PTHR30055">
    <property type="entry name" value="HTH-TYPE TRANSCRIPTIONAL REGULATOR RUTR"/>
    <property type="match status" value="1"/>
</dbReference>
<evidence type="ECO:0000313" key="6">
    <source>
        <dbReference type="EMBL" id="TDO46334.1"/>
    </source>
</evidence>
<evidence type="ECO:0000256" key="2">
    <source>
        <dbReference type="ARBA" id="ARBA00023125"/>
    </source>
</evidence>
<evidence type="ECO:0000313" key="7">
    <source>
        <dbReference type="Proteomes" id="UP000295388"/>
    </source>
</evidence>
<gene>
    <name evidence="6" type="ORF">EV643_111187</name>
</gene>
<reference evidence="6 7" key="1">
    <citation type="submission" date="2019-03" db="EMBL/GenBank/DDBJ databases">
        <title>Genomic Encyclopedia of Type Strains, Phase III (KMG-III): the genomes of soil and plant-associated and newly described type strains.</title>
        <authorList>
            <person name="Whitman W."/>
        </authorList>
    </citation>
    <scope>NUCLEOTIDE SEQUENCE [LARGE SCALE GENOMIC DNA]</scope>
    <source>
        <strain evidence="6 7">VKM Ac-2527</strain>
    </source>
</reference>
<feature type="DNA-binding region" description="H-T-H motif" evidence="4">
    <location>
        <begin position="34"/>
        <end position="53"/>
    </location>
</feature>
<keyword evidence="1" id="KW-0805">Transcription regulation</keyword>
<keyword evidence="7" id="KW-1185">Reference proteome</keyword>
<dbReference type="EMBL" id="SNWQ01000011">
    <property type="protein sequence ID" value="TDO46334.1"/>
    <property type="molecule type" value="Genomic_DNA"/>
</dbReference>
<dbReference type="GO" id="GO:0003700">
    <property type="term" value="F:DNA-binding transcription factor activity"/>
    <property type="evidence" value="ECO:0007669"/>
    <property type="project" value="TreeGrafter"/>
</dbReference>
<dbReference type="Gene3D" id="1.10.10.60">
    <property type="entry name" value="Homeodomain-like"/>
    <property type="match status" value="1"/>
</dbReference>
<protein>
    <submittedName>
        <fullName evidence="6">TetR family transcriptional regulator</fullName>
    </submittedName>
</protein>
<dbReference type="InterPro" id="IPR036271">
    <property type="entry name" value="Tet_transcr_reg_TetR-rel_C_sf"/>
</dbReference>
<evidence type="ECO:0000259" key="5">
    <source>
        <dbReference type="PROSITE" id="PS50977"/>
    </source>
</evidence>
<dbReference type="PRINTS" id="PR00455">
    <property type="entry name" value="HTHTETR"/>
</dbReference>
<evidence type="ECO:0000256" key="3">
    <source>
        <dbReference type="ARBA" id="ARBA00023163"/>
    </source>
</evidence>
<name>A0A4R6KEE1_9ACTN</name>